<evidence type="ECO:0008006" key="3">
    <source>
        <dbReference type="Google" id="ProtNLM"/>
    </source>
</evidence>
<evidence type="ECO:0000313" key="2">
    <source>
        <dbReference type="Proteomes" id="UP001159363"/>
    </source>
</evidence>
<organism evidence="1 2">
    <name type="scientific">Dryococelus australis</name>
    <dbReference type="NCBI Taxonomy" id="614101"/>
    <lineage>
        <taxon>Eukaryota</taxon>
        <taxon>Metazoa</taxon>
        <taxon>Ecdysozoa</taxon>
        <taxon>Arthropoda</taxon>
        <taxon>Hexapoda</taxon>
        <taxon>Insecta</taxon>
        <taxon>Pterygota</taxon>
        <taxon>Neoptera</taxon>
        <taxon>Polyneoptera</taxon>
        <taxon>Phasmatodea</taxon>
        <taxon>Verophasmatodea</taxon>
        <taxon>Anareolatae</taxon>
        <taxon>Phasmatidae</taxon>
        <taxon>Eurycanthinae</taxon>
        <taxon>Dryococelus</taxon>
    </lineage>
</organism>
<dbReference type="InterPro" id="IPR036397">
    <property type="entry name" value="RNaseH_sf"/>
</dbReference>
<sequence length="633" mass="71649">MIIPGLKQHGCLWPAFVMSTCFLDKQVPQTFHSSRMFGNILDDNFSQRQLRRIRTTSCAKCVKIFLRSTCDDVIAPCPTVLPPVCVIQHRPVRIKHCRHGTTLQTTTLPAIVGLREAGWSFRRISQRAGREGFAVHHYRCRWYNDGAHDRQLGSGRQRLTDSRLDRRVRRAAIYDRTATAAQIRATRAARVSARTINNRLLKAGQASSHTSSPCSPHRTVGASECRLRARRRPGERHQPECLRQQHTGPTTGIMVWGVIAYNDHTPRVFVVGIQNSERYIQNNIQTFLLFLQRQGDLLFTQNSAHAHKFRVTQRALEGTCQLPRPARLPDLPPTEFVWGIIRGRFGAVWNTRTIPPLIATTEMATNEESASTAGSAYCLYCCSKRSLPPLLKYHDARIKPSCNIGLKPILHDTCSRTWFLYKLLQALVHKPRHNCWLVNLQENGVRPAKGEVLPDAVLKTLASVLSIARLPICAECFCNRRQYILKAILHDSSFVKACARSAIEASIRASVAPVVAFPALCGQISYQVWQLDTSYFSWQVLYQVSYLANHIAVSEQYLEQFQPSSSHQIKDSAVAHPRWQLSVSHTYPSSRCSASTCCVFKMERSVWPELTDMRLVYGSVARYGRKAQGIYMD</sequence>
<dbReference type="Proteomes" id="UP001159363">
    <property type="component" value="Chromosome 6"/>
</dbReference>
<reference evidence="1 2" key="1">
    <citation type="submission" date="2023-02" db="EMBL/GenBank/DDBJ databases">
        <title>LHISI_Scaffold_Assembly.</title>
        <authorList>
            <person name="Stuart O.P."/>
            <person name="Cleave R."/>
            <person name="Magrath M.J.L."/>
            <person name="Mikheyev A.S."/>
        </authorList>
    </citation>
    <scope>NUCLEOTIDE SEQUENCE [LARGE SCALE GENOMIC DNA]</scope>
    <source>
        <strain evidence="1">Daus_M_001</strain>
        <tissue evidence="1">Leg muscle</tissue>
    </source>
</reference>
<accession>A0ABQ9H527</accession>
<proteinExistence type="predicted"/>
<name>A0ABQ9H527_9NEOP</name>
<dbReference type="Gene3D" id="3.30.420.10">
    <property type="entry name" value="Ribonuclease H-like superfamily/Ribonuclease H"/>
    <property type="match status" value="1"/>
</dbReference>
<gene>
    <name evidence="1" type="ORF">PR048_019977</name>
</gene>
<evidence type="ECO:0000313" key="1">
    <source>
        <dbReference type="EMBL" id="KAJ8879369.1"/>
    </source>
</evidence>
<protein>
    <recommendedName>
        <fullName evidence="3">Transposase</fullName>
    </recommendedName>
</protein>
<keyword evidence="2" id="KW-1185">Reference proteome</keyword>
<dbReference type="EMBL" id="JARBHB010000007">
    <property type="protein sequence ID" value="KAJ8879369.1"/>
    <property type="molecule type" value="Genomic_DNA"/>
</dbReference>
<comment type="caution">
    <text evidence="1">The sequence shown here is derived from an EMBL/GenBank/DDBJ whole genome shotgun (WGS) entry which is preliminary data.</text>
</comment>